<proteinExistence type="predicted"/>
<feature type="region of interest" description="Disordered" evidence="2">
    <location>
        <begin position="151"/>
        <end position="180"/>
    </location>
</feature>
<sequence>MYINMDGSAEEVEWFPSPIFQELFAKLNRMTSLAADMFVGRERFATLLLMRLTETVIIWLSEDQSFWDDIEEGPRPLGPLGLQQLYLDIKFVICFASQGRYLSRNLHRVVNEIIAKAMAAFSATGMDPYSMLPDDDWFSDICQDAIERLSGKSKADRDLNSPTASVSAQSMSSVRSHGSS</sequence>
<reference evidence="3 4" key="1">
    <citation type="journal article" date="2024" name="G3 (Bethesda)">
        <title>Genome assembly of Hibiscus sabdariffa L. provides insights into metabolisms of medicinal natural products.</title>
        <authorList>
            <person name="Kim T."/>
        </authorList>
    </citation>
    <scope>NUCLEOTIDE SEQUENCE [LARGE SCALE GENOMIC DNA]</scope>
    <source>
        <strain evidence="3">TK-2024</strain>
        <tissue evidence="3">Old leaves</tissue>
    </source>
</reference>
<accession>A0ABR2SBN8</accession>
<evidence type="ECO:0000313" key="4">
    <source>
        <dbReference type="Proteomes" id="UP001396334"/>
    </source>
</evidence>
<protein>
    <recommendedName>
        <fullName evidence="5">Exocyst subunit Exo70 family protein</fullName>
    </recommendedName>
</protein>
<name>A0ABR2SBN8_9ROSI</name>
<evidence type="ECO:0000313" key="3">
    <source>
        <dbReference type="EMBL" id="KAK9022448.1"/>
    </source>
</evidence>
<evidence type="ECO:0000256" key="1">
    <source>
        <dbReference type="ARBA" id="ARBA00022448"/>
    </source>
</evidence>
<organism evidence="3 4">
    <name type="scientific">Hibiscus sabdariffa</name>
    <name type="common">roselle</name>
    <dbReference type="NCBI Taxonomy" id="183260"/>
    <lineage>
        <taxon>Eukaryota</taxon>
        <taxon>Viridiplantae</taxon>
        <taxon>Streptophyta</taxon>
        <taxon>Embryophyta</taxon>
        <taxon>Tracheophyta</taxon>
        <taxon>Spermatophyta</taxon>
        <taxon>Magnoliopsida</taxon>
        <taxon>eudicotyledons</taxon>
        <taxon>Gunneridae</taxon>
        <taxon>Pentapetalae</taxon>
        <taxon>rosids</taxon>
        <taxon>malvids</taxon>
        <taxon>Malvales</taxon>
        <taxon>Malvaceae</taxon>
        <taxon>Malvoideae</taxon>
        <taxon>Hibiscus</taxon>
    </lineage>
</organism>
<comment type="caution">
    <text evidence="3">The sequence shown here is derived from an EMBL/GenBank/DDBJ whole genome shotgun (WGS) entry which is preliminary data.</text>
</comment>
<evidence type="ECO:0000256" key="2">
    <source>
        <dbReference type="SAM" id="MobiDB-lite"/>
    </source>
</evidence>
<evidence type="ECO:0008006" key="5">
    <source>
        <dbReference type="Google" id="ProtNLM"/>
    </source>
</evidence>
<feature type="compositionally biased region" description="Low complexity" evidence="2">
    <location>
        <begin position="161"/>
        <end position="180"/>
    </location>
</feature>
<dbReference type="InterPro" id="IPR033961">
    <property type="entry name" value="Exo84"/>
</dbReference>
<dbReference type="PANTHER" id="PTHR21426">
    <property type="entry name" value="EXOCYST COMPLEX COMPONENT 8"/>
    <property type="match status" value="1"/>
</dbReference>
<gene>
    <name evidence="3" type="ORF">V6N11_002710</name>
</gene>
<keyword evidence="4" id="KW-1185">Reference proteome</keyword>
<keyword evidence="1" id="KW-0813">Transport</keyword>
<dbReference type="Proteomes" id="UP001396334">
    <property type="component" value="Unassembled WGS sequence"/>
</dbReference>
<dbReference type="EMBL" id="JBBPBN010000015">
    <property type="protein sequence ID" value="KAK9022448.1"/>
    <property type="molecule type" value="Genomic_DNA"/>
</dbReference>
<dbReference type="PANTHER" id="PTHR21426:SF12">
    <property type="entry name" value="EXOCYST COMPLEX COMPONENT 8"/>
    <property type="match status" value="1"/>
</dbReference>